<dbReference type="Gene3D" id="3.30.1490.20">
    <property type="entry name" value="ATP-grasp fold, A domain"/>
    <property type="match status" value="1"/>
</dbReference>
<feature type="binding site" evidence="10">
    <location>
        <position position="199"/>
    </location>
    <ligand>
        <name>Mg(2+)</name>
        <dbReference type="ChEBI" id="CHEBI:18420"/>
    </ligand>
</feature>
<dbReference type="PIRSF" id="PIRSF001554">
    <property type="entry name" value="SucCS_beta"/>
    <property type="match status" value="1"/>
</dbReference>
<evidence type="ECO:0000256" key="10">
    <source>
        <dbReference type="HAMAP-Rule" id="MF_00558"/>
    </source>
</evidence>
<comment type="function">
    <text evidence="10">Succinyl-CoA synthetase functions in the citric acid cycle (TCA), coupling the hydrolysis of succinyl-CoA to the synthesis of either ATP or GTP and thus represents the only step of substrate-level phosphorylation in the TCA. The beta subunit provides nucleotide specificity of the enzyme and binds the substrate succinate, while the binding sites for coenzyme A and phosphate are found in the alpha subunit.</text>
</comment>
<dbReference type="SUPFAM" id="SSF56059">
    <property type="entry name" value="Glutathione synthetase ATP-binding domain-like"/>
    <property type="match status" value="1"/>
</dbReference>
<dbReference type="Proteomes" id="UP000036097">
    <property type="component" value="Unassembled WGS sequence"/>
</dbReference>
<evidence type="ECO:0000256" key="5">
    <source>
        <dbReference type="ARBA" id="ARBA00022741"/>
    </source>
</evidence>
<dbReference type="GO" id="GO:0000287">
    <property type="term" value="F:magnesium ion binding"/>
    <property type="evidence" value="ECO:0007669"/>
    <property type="project" value="UniProtKB-UniRule"/>
</dbReference>
<dbReference type="SUPFAM" id="SSF52210">
    <property type="entry name" value="Succinyl-CoA synthetase domains"/>
    <property type="match status" value="1"/>
</dbReference>
<comment type="caution">
    <text evidence="12">The sequence shown here is derived from an EMBL/GenBank/DDBJ whole genome shotgun (WGS) entry which is preliminary data.</text>
</comment>
<dbReference type="PROSITE" id="PS01217">
    <property type="entry name" value="SUCCINYL_COA_LIG_3"/>
    <property type="match status" value="1"/>
</dbReference>
<dbReference type="Gene3D" id="3.40.50.261">
    <property type="entry name" value="Succinyl-CoA synthetase domains"/>
    <property type="match status" value="1"/>
</dbReference>
<comment type="similarity">
    <text evidence="1 10">Belongs to the succinate/malate CoA ligase beta subunit family.</text>
</comment>
<dbReference type="InterPro" id="IPR013650">
    <property type="entry name" value="ATP-grasp_succ-CoA_synth-type"/>
</dbReference>
<evidence type="ECO:0000256" key="2">
    <source>
        <dbReference type="ARBA" id="ARBA00022532"/>
    </source>
</evidence>
<keyword evidence="4 10" id="KW-0479">Metal-binding</keyword>
<dbReference type="GO" id="GO:0004775">
    <property type="term" value="F:succinate-CoA ligase (ADP-forming) activity"/>
    <property type="evidence" value="ECO:0007669"/>
    <property type="project" value="UniProtKB-UniRule"/>
</dbReference>
<dbReference type="PATRIC" id="fig|1195763.3.peg.641"/>
<name>A0A0J1HBX1_9GAMM</name>
<dbReference type="GO" id="GO:0042709">
    <property type="term" value="C:succinate-CoA ligase complex"/>
    <property type="evidence" value="ECO:0007669"/>
    <property type="project" value="TreeGrafter"/>
</dbReference>
<comment type="catalytic activity">
    <reaction evidence="9">
        <text>GTP + succinate + CoA = succinyl-CoA + GDP + phosphate</text>
        <dbReference type="Rhea" id="RHEA:22120"/>
        <dbReference type="ChEBI" id="CHEBI:30031"/>
        <dbReference type="ChEBI" id="CHEBI:37565"/>
        <dbReference type="ChEBI" id="CHEBI:43474"/>
        <dbReference type="ChEBI" id="CHEBI:57287"/>
        <dbReference type="ChEBI" id="CHEBI:57292"/>
        <dbReference type="ChEBI" id="CHEBI:58189"/>
    </reaction>
    <physiologicalReaction direction="right-to-left" evidence="9">
        <dbReference type="Rhea" id="RHEA:22122"/>
    </physiologicalReaction>
</comment>
<evidence type="ECO:0000256" key="9">
    <source>
        <dbReference type="ARBA" id="ARBA00052891"/>
    </source>
</evidence>
<keyword evidence="7 10" id="KW-0460">Magnesium</keyword>
<evidence type="ECO:0000256" key="4">
    <source>
        <dbReference type="ARBA" id="ARBA00022723"/>
    </source>
</evidence>
<dbReference type="PANTHER" id="PTHR11815">
    <property type="entry name" value="SUCCINYL-COA SYNTHETASE BETA CHAIN"/>
    <property type="match status" value="1"/>
</dbReference>
<evidence type="ECO:0000313" key="13">
    <source>
        <dbReference type="Proteomes" id="UP000036097"/>
    </source>
</evidence>
<feature type="binding site" evidence="10">
    <location>
        <position position="46"/>
    </location>
    <ligand>
        <name>ATP</name>
        <dbReference type="ChEBI" id="CHEBI:30616"/>
    </ligand>
</feature>
<feature type="binding site" evidence="10">
    <location>
        <position position="102"/>
    </location>
    <ligand>
        <name>ATP</name>
        <dbReference type="ChEBI" id="CHEBI:30616"/>
    </ligand>
</feature>
<accession>A0A0J1HBX1</accession>
<feature type="binding site" evidence="10">
    <location>
        <position position="213"/>
    </location>
    <ligand>
        <name>Mg(2+)</name>
        <dbReference type="ChEBI" id="CHEBI:18420"/>
    </ligand>
</feature>
<evidence type="ECO:0000256" key="6">
    <source>
        <dbReference type="ARBA" id="ARBA00022840"/>
    </source>
</evidence>
<dbReference type="InterPro" id="IPR005809">
    <property type="entry name" value="Succ_CoA_ligase-like_bsu"/>
</dbReference>
<dbReference type="OrthoDB" id="9802602at2"/>
<reference evidence="12 13" key="1">
    <citation type="submission" date="2015-05" db="EMBL/GenBank/DDBJ databases">
        <title>Photobacterium galathea sp. nov.</title>
        <authorList>
            <person name="Machado H."/>
            <person name="Gram L."/>
        </authorList>
    </citation>
    <scope>NUCLEOTIDE SEQUENCE [LARGE SCALE GENOMIC DNA]</scope>
    <source>
        <strain evidence="12 13">CGMCC 1.12159</strain>
    </source>
</reference>
<dbReference type="AlphaFoldDB" id="A0A0J1HBX1"/>
<dbReference type="InterPro" id="IPR011761">
    <property type="entry name" value="ATP-grasp"/>
</dbReference>
<dbReference type="PANTHER" id="PTHR11815:SF10">
    <property type="entry name" value="SUCCINATE--COA LIGASE [GDP-FORMING] SUBUNIT BETA, MITOCHONDRIAL"/>
    <property type="match status" value="1"/>
</dbReference>
<dbReference type="Pfam" id="PF00549">
    <property type="entry name" value="Ligase_CoA"/>
    <property type="match status" value="1"/>
</dbReference>
<keyword evidence="5 10" id="KW-0547">Nucleotide-binding</keyword>
<feature type="binding site" evidence="10">
    <location>
        <position position="99"/>
    </location>
    <ligand>
        <name>ATP</name>
        <dbReference type="ChEBI" id="CHEBI:30616"/>
    </ligand>
</feature>
<evidence type="ECO:0000256" key="7">
    <source>
        <dbReference type="ARBA" id="ARBA00022842"/>
    </source>
</evidence>
<dbReference type="EC" id="6.2.1.5" evidence="10"/>
<evidence type="ECO:0000256" key="1">
    <source>
        <dbReference type="ARBA" id="ARBA00009182"/>
    </source>
</evidence>
<comment type="pathway">
    <text evidence="10">Carbohydrate metabolism; tricarboxylic acid cycle; succinate from succinyl-CoA (ligase route): step 1/1.</text>
</comment>
<comment type="catalytic activity">
    <reaction evidence="8">
        <text>succinate + ATP + CoA = succinyl-CoA + ADP + phosphate</text>
        <dbReference type="Rhea" id="RHEA:17661"/>
        <dbReference type="ChEBI" id="CHEBI:30031"/>
        <dbReference type="ChEBI" id="CHEBI:30616"/>
        <dbReference type="ChEBI" id="CHEBI:43474"/>
        <dbReference type="ChEBI" id="CHEBI:57287"/>
        <dbReference type="ChEBI" id="CHEBI:57292"/>
        <dbReference type="ChEBI" id="CHEBI:456216"/>
        <dbReference type="EC" id="6.2.1.5"/>
    </reaction>
    <physiologicalReaction direction="right-to-left" evidence="8">
        <dbReference type="Rhea" id="RHEA:17663"/>
    </physiologicalReaction>
</comment>
<keyword evidence="2 10" id="KW-0816">Tricarboxylic acid cycle</keyword>
<gene>
    <name evidence="10 12" type="primary">sucC</name>
    <name evidence="12" type="ORF">ABT56_02965</name>
</gene>
<feature type="binding site" evidence="10">
    <location>
        <position position="264"/>
    </location>
    <ligand>
        <name>substrate</name>
        <note>ligand shared with subunit alpha</note>
    </ligand>
</feature>
<evidence type="ECO:0000256" key="3">
    <source>
        <dbReference type="ARBA" id="ARBA00022598"/>
    </source>
</evidence>
<dbReference type="FunFam" id="3.30.470.20:FF:000002">
    <property type="entry name" value="Succinate--CoA ligase [ADP-forming] subunit beta"/>
    <property type="match status" value="1"/>
</dbReference>
<dbReference type="FunFam" id="3.40.50.261:FF:000001">
    <property type="entry name" value="Succinate--CoA ligase [ADP-forming] subunit beta"/>
    <property type="match status" value="1"/>
</dbReference>
<dbReference type="NCBIfam" id="TIGR01016">
    <property type="entry name" value="sucCoAbeta"/>
    <property type="match status" value="1"/>
</dbReference>
<dbReference type="EMBL" id="LDOT01000002">
    <property type="protein sequence ID" value="KLV09170.1"/>
    <property type="molecule type" value="Genomic_DNA"/>
</dbReference>
<feature type="binding site" evidence="10">
    <location>
        <begin position="321"/>
        <end position="323"/>
    </location>
    <ligand>
        <name>substrate</name>
        <note>ligand shared with subunit alpha</note>
    </ligand>
</feature>
<protein>
    <recommendedName>
        <fullName evidence="10">Succinate--CoA ligase [ADP-forming] subunit beta</fullName>
        <ecNumber evidence="10">6.2.1.5</ecNumber>
    </recommendedName>
    <alternativeName>
        <fullName evidence="10">Succinyl-CoA synthetase subunit beta</fullName>
        <shortName evidence="10">SCS-beta</shortName>
    </alternativeName>
</protein>
<evidence type="ECO:0000313" key="12">
    <source>
        <dbReference type="EMBL" id="KLV09170.1"/>
    </source>
</evidence>
<feature type="binding site" evidence="10">
    <location>
        <begin position="53"/>
        <end position="55"/>
    </location>
    <ligand>
        <name>ATP</name>
        <dbReference type="ChEBI" id="CHEBI:30616"/>
    </ligand>
</feature>
<dbReference type="RefSeq" id="WP_047877331.1">
    <property type="nucleotide sequence ID" value="NZ_LDOT01000002.1"/>
</dbReference>
<dbReference type="Gene3D" id="3.30.470.20">
    <property type="entry name" value="ATP-grasp fold, B domain"/>
    <property type="match status" value="1"/>
</dbReference>
<dbReference type="HAMAP" id="MF_00558">
    <property type="entry name" value="Succ_CoA_beta"/>
    <property type="match status" value="1"/>
</dbReference>
<dbReference type="Pfam" id="PF08442">
    <property type="entry name" value="ATP-grasp_2"/>
    <property type="match status" value="1"/>
</dbReference>
<dbReference type="InterPro" id="IPR017866">
    <property type="entry name" value="Succ-CoA_synthase_bsu_CS"/>
</dbReference>
<evidence type="ECO:0000256" key="8">
    <source>
        <dbReference type="ARBA" id="ARBA00050563"/>
    </source>
</evidence>
<dbReference type="NCBIfam" id="NF001913">
    <property type="entry name" value="PRK00696.1"/>
    <property type="match status" value="1"/>
</dbReference>
<comment type="subunit">
    <text evidence="10">Heterotetramer of two alpha and two beta subunits.</text>
</comment>
<dbReference type="GO" id="GO:0004776">
    <property type="term" value="F:succinate-CoA ligase (GDP-forming) activity"/>
    <property type="evidence" value="ECO:0007669"/>
    <property type="project" value="RHEA"/>
</dbReference>
<dbReference type="GO" id="GO:0005524">
    <property type="term" value="F:ATP binding"/>
    <property type="evidence" value="ECO:0007669"/>
    <property type="project" value="UniProtKB-UniRule"/>
</dbReference>
<sequence>MNLHEYQAKQLFAEYGLPVPEGYACDTPQEAAEAAGKIGGDKWVVKCQVHAGGRGKAGGVELHDTKEGVKAFAQKWLGKNLVTYQTDSNGQPVSKILVEEASNIASELYLGAVVDRGTRRIVFMASTEGGVEIEKVAEETPEKIHKAAIDPLVGPQPYQGRELAFKLGLKGEQIKQFTKIFLGLGQMFSDYDLALLEINPLVITGDDNLLCLDGKINIDANALYRQPKLREMHDPSQEDEREAHAAQWELNYVALDGSIGCMVNGAGLAMGTMDIVNLHGGKPANFLDVGGGATKERVTEAFKIILSDSNVKAVLVNIFGGIVRCDLIAEGIIGAVEEVGVKVPVVVRLEGNNAELGAKTLAESGLNIIAATSLTEAAEKVVAAAEGQ</sequence>
<dbReference type="GO" id="GO:0005829">
    <property type="term" value="C:cytosol"/>
    <property type="evidence" value="ECO:0007669"/>
    <property type="project" value="TreeGrafter"/>
</dbReference>
<proteinExistence type="inferred from homology"/>
<dbReference type="PROSITE" id="PS50975">
    <property type="entry name" value="ATP_GRASP"/>
    <property type="match status" value="1"/>
</dbReference>
<feature type="binding site" evidence="10">
    <location>
        <position position="107"/>
    </location>
    <ligand>
        <name>ATP</name>
        <dbReference type="ChEBI" id="CHEBI:30616"/>
    </ligand>
</feature>
<dbReference type="InterPro" id="IPR016102">
    <property type="entry name" value="Succinyl-CoA_synth-like"/>
</dbReference>
<dbReference type="InterPro" id="IPR013815">
    <property type="entry name" value="ATP_grasp_subdomain_1"/>
</dbReference>
<dbReference type="STRING" id="1195763.ABT56_02965"/>
<keyword evidence="6 10" id="KW-0067">ATP-binding</keyword>
<dbReference type="GO" id="GO:0006099">
    <property type="term" value="P:tricarboxylic acid cycle"/>
    <property type="evidence" value="ECO:0007669"/>
    <property type="project" value="UniProtKB-UniRule"/>
</dbReference>
<dbReference type="FunFam" id="3.30.1490.20:FF:000002">
    <property type="entry name" value="Succinate--CoA ligase [ADP-forming] subunit beta"/>
    <property type="match status" value="1"/>
</dbReference>
<dbReference type="GO" id="GO:0006104">
    <property type="term" value="P:succinyl-CoA metabolic process"/>
    <property type="evidence" value="ECO:0007669"/>
    <property type="project" value="TreeGrafter"/>
</dbReference>
<organism evidence="12 13">
    <name type="scientific">Photobacterium aquae</name>
    <dbReference type="NCBI Taxonomy" id="1195763"/>
    <lineage>
        <taxon>Bacteria</taxon>
        <taxon>Pseudomonadati</taxon>
        <taxon>Pseudomonadota</taxon>
        <taxon>Gammaproteobacteria</taxon>
        <taxon>Vibrionales</taxon>
        <taxon>Vibrionaceae</taxon>
        <taxon>Photobacterium</taxon>
    </lineage>
</organism>
<keyword evidence="13" id="KW-1185">Reference proteome</keyword>
<feature type="domain" description="ATP-grasp" evidence="11">
    <location>
        <begin position="9"/>
        <end position="229"/>
    </location>
</feature>
<dbReference type="UniPathway" id="UPA00223">
    <property type="reaction ID" value="UER00999"/>
</dbReference>
<dbReference type="InterPro" id="IPR005811">
    <property type="entry name" value="SUCC_ACL_C"/>
</dbReference>
<keyword evidence="3 10" id="KW-0436">Ligase</keyword>
<evidence type="ECO:0000259" key="11">
    <source>
        <dbReference type="PROSITE" id="PS50975"/>
    </source>
</evidence>
<comment type="cofactor">
    <cofactor evidence="10">
        <name>Mg(2+)</name>
        <dbReference type="ChEBI" id="CHEBI:18420"/>
    </cofactor>
    <text evidence="10">Binds 1 Mg(2+) ion per subunit.</text>
</comment>